<dbReference type="Proteomes" id="UP000183610">
    <property type="component" value="Unassembled WGS sequence"/>
</dbReference>
<protein>
    <recommendedName>
        <fullName evidence="3">DUF2316 family protein</fullName>
    </recommendedName>
</protein>
<dbReference type="Pfam" id="PF10078">
    <property type="entry name" value="DUF2316"/>
    <property type="match status" value="1"/>
</dbReference>
<name>A0AAX2DMG3_LISIV</name>
<dbReference type="AlphaFoldDB" id="A0AAX2DMG3"/>
<evidence type="ECO:0008006" key="3">
    <source>
        <dbReference type="Google" id="ProtNLM"/>
    </source>
</evidence>
<dbReference type="RefSeq" id="WP_003719063.1">
    <property type="nucleotide sequence ID" value="NZ_FNMX01000003.1"/>
</dbReference>
<sequence length="109" mass="12258">MSLTKDQKIATKQELAENLALTNLKIAEIAADLNTSEAKIERILNLKQNSLNDGWIFRNYLLKKVAEKGFTPVPPLTFSFHVGLFFSNPLLYTVHSSIAIPFLSLRKVV</sequence>
<comment type="caution">
    <text evidence="1">The sequence shown here is derived from an EMBL/GenBank/DDBJ whole genome shotgun (WGS) entry which is preliminary data.</text>
</comment>
<proteinExistence type="predicted"/>
<dbReference type="InterPro" id="IPR018757">
    <property type="entry name" value="DUF2316"/>
</dbReference>
<dbReference type="EMBL" id="FNMX01000003">
    <property type="protein sequence ID" value="SDW37112.1"/>
    <property type="molecule type" value="Genomic_DNA"/>
</dbReference>
<evidence type="ECO:0000313" key="1">
    <source>
        <dbReference type="EMBL" id="SDW37112.1"/>
    </source>
</evidence>
<accession>A0AAX2DMG3</accession>
<organism evidence="1 2">
    <name type="scientific">Listeria ivanovii</name>
    <dbReference type="NCBI Taxonomy" id="1638"/>
    <lineage>
        <taxon>Bacteria</taxon>
        <taxon>Bacillati</taxon>
        <taxon>Bacillota</taxon>
        <taxon>Bacilli</taxon>
        <taxon>Bacillales</taxon>
        <taxon>Listeriaceae</taxon>
        <taxon>Listeria</taxon>
    </lineage>
</organism>
<gene>
    <name evidence="1" type="ORF">SAMN05421782_1035</name>
</gene>
<evidence type="ECO:0000313" key="2">
    <source>
        <dbReference type="Proteomes" id="UP000183610"/>
    </source>
</evidence>
<reference evidence="1 2" key="1">
    <citation type="submission" date="2016-10" db="EMBL/GenBank/DDBJ databases">
        <authorList>
            <person name="Varghese N."/>
            <person name="Submissions S."/>
        </authorList>
    </citation>
    <scope>NUCLEOTIDE SEQUENCE [LARGE SCALE GENOMIC DNA]</scope>
    <source>
        <strain evidence="1 2">ATCC 49954</strain>
    </source>
</reference>